<dbReference type="Pfam" id="PF25842">
    <property type="entry name" value="NfeD_TM"/>
    <property type="match status" value="1"/>
</dbReference>
<feature type="transmembrane region" description="Helical" evidence="1">
    <location>
        <begin position="6"/>
        <end position="23"/>
    </location>
</feature>
<feature type="domain" description="Membrane protein NfeD2 N-terminal transmembrane" evidence="2">
    <location>
        <begin position="3"/>
        <end position="103"/>
    </location>
</feature>
<evidence type="ECO:0000313" key="4">
    <source>
        <dbReference type="Proteomes" id="UP000003240"/>
    </source>
</evidence>
<dbReference type="EMBL" id="AFGF01000085">
    <property type="protein sequence ID" value="EGO63880.1"/>
    <property type="molecule type" value="Genomic_DNA"/>
</dbReference>
<dbReference type="InterPro" id="IPR012340">
    <property type="entry name" value="NA-bd_OB-fold"/>
</dbReference>
<dbReference type="RefSeq" id="WP_004095460.1">
    <property type="nucleotide sequence ID" value="NZ_AFGF01000085.1"/>
</dbReference>
<feature type="transmembrane region" description="Helical" evidence="1">
    <location>
        <begin position="44"/>
        <end position="64"/>
    </location>
</feature>
<keyword evidence="4" id="KW-1185">Reference proteome</keyword>
<feature type="transmembrane region" description="Helical" evidence="1">
    <location>
        <begin position="70"/>
        <end position="94"/>
    </location>
</feature>
<comment type="caution">
    <text evidence="3">The sequence shown here is derived from an EMBL/GenBank/DDBJ whole genome shotgun (WGS) entry which is preliminary data.</text>
</comment>
<organism evidence="3 4">
    <name type="scientific">Acetonema longum DSM 6540</name>
    <dbReference type="NCBI Taxonomy" id="1009370"/>
    <lineage>
        <taxon>Bacteria</taxon>
        <taxon>Bacillati</taxon>
        <taxon>Bacillota</taxon>
        <taxon>Negativicutes</taxon>
        <taxon>Acetonemataceae</taxon>
        <taxon>Acetonema</taxon>
    </lineage>
</organism>
<evidence type="ECO:0000313" key="3">
    <source>
        <dbReference type="EMBL" id="EGO63880.1"/>
    </source>
</evidence>
<evidence type="ECO:0000259" key="2">
    <source>
        <dbReference type="Pfam" id="PF25842"/>
    </source>
</evidence>
<dbReference type="OrthoDB" id="1683445at2"/>
<proteinExistence type="predicted"/>
<evidence type="ECO:0000256" key="1">
    <source>
        <dbReference type="SAM" id="Phobius"/>
    </source>
</evidence>
<dbReference type="InterPro" id="IPR058653">
    <property type="entry name" value="NfeD2_TM"/>
</dbReference>
<keyword evidence="1" id="KW-1133">Transmembrane helix</keyword>
<keyword evidence="1" id="KW-0812">Transmembrane</keyword>
<dbReference type="Proteomes" id="UP000003240">
    <property type="component" value="Unassembled WGS sequence"/>
</dbReference>
<dbReference type="Gene3D" id="2.40.50.140">
    <property type="entry name" value="Nucleic acid-binding proteins"/>
    <property type="match status" value="1"/>
</dbReference>
<accession>F7NJD2</accession>
<sequence>MLEVYWGCLAFGVAFAVITILFGDIADSVFDGVLDSFSVEHGDWFEPVVLVGGVASFGGAGVILSGYTDYSAVSVIVLSTLAASFLSVLVNFVYVRPMKQAENSVGFFTKDLIGKTGEVIIPIPASGYGEVLLKVGAGHTNQIAASSETLDIPAGAPVIVSAVRDGVLYVSSQGERAEE</sequence>
<dbReference type="eggNOG" id="COG1585">
    <property type="taxonomic scope" value="Bacteria"/>
</dbReference>
<dbReference type="AlphaFoldDB" id="F7NJD2"/>
<name>F7NJD2_9FIRM</name>
<reference evidence="3 4" key="1">
    <citation type="journal article" date="2011" name="EMBO J.">
        <title>Structural diversity of bacterial flagellar motors.</title>
        <authorList>
            <person name="Chen S."/>
            <person name="Beeby M."/>
            <person name="Murphy G.E."/>
            <person name="Leadbetter J.R."/>
            <person name="Hendrixson D.R."/>
            <person name="Briegel A."/>
            <person name="Li Z."/>
            <person name="Shi J."/>
            <person name="Tocheva E.I."/>
            <person name="Muller A."/>
            <person name="Dobro M.J."/>
            <person name="Jensen G.J."/>
        </authorList>
    </citation>
    <scope>NUCLEOTIDE SEQUENCE [LARGE SCALE GENOMIC DNA]</scope>
    <source>
        <strain evidence="3 4">DSM 6540</strain>
    </source>
</reference>
<protein>
    <recommendedName>
        <fullName evidence="2">Membrane protein NfeD2 N-terminal transmembrane domain-containing protein</fullName>
    </recommendedName>
</protein>
<dbReference type="STRING" id="1009370.ALO_10939"/>
<keyword evidence="1" id="KW-0472">Membrane</keyword>
<gene>
    <name evidence="3" type="ORF">ALO_10939</name>
</gene>